<sequence>MPVVVANIQGRSYDMPRVIQACLSLVGVIVGAYFTAMGVYLMSASMPKFSYLAVPFLSIVTGLLTVVASKAAMNGILLDNFSFMRSLSALVWIIVIAEAWIVLATAIGKPNIEDDFRFAWSRIYNDNRWQLTWIESRFGCCGFKSATDMPSSKQCKDEAGRIDGCLRPLRQHVTHLDELALEWTLVTLLIQAVVLTAGFVIYSHANNGGEWLIDEIDEGLGIEPELGQTTPVVLAPPPTTPAEAATGGNDDIISGRQQGGERAE</sequence>
<name>A0A9W8GYQ9_9FUNG</name>
<feature type="transmembrane region" description="Helical" evidence="6">
    <location>
        <begin position="21"/>
        <end position="43"/>
    </location>
</feature>
<dbReference type="GO" id="GO:0016020">
    <property type="term" value="C:membrane"/>
    <property type="evidence" value="ECO:0007669"/>
    <property type="project" value="UniProtKB-SubCell"/>
</dbReference>
<evidence type="ECO:0000313" key="8">
    <source>
        <dbReference type="Proteomes" id="UP001140011"/>
    </source>
</evidence>
<reference evidence="7" key="1">
    <citation type="submission" date="2022-07" db="EMBL/GenBank/DDBJ databases">
        <title>Phylogenomic reconstructions and comparative analyses of Kickxellomycotina fungi.</title>
        <authorList>
            <person name="Reynolds N.K."/>
            <person name="Stajich J.E."/>
            <person name="Barry K."/>
            <person name="Grigoriev I.V."/>
            <person name="Crous P."/>
            <person name="Smith M.E."/>
        </authorList>
    </citation>
    <scope>NUCLEOTIDE SEQUENCE</scope>
    <source>
        <strain evidence="7">BCRC 34297</strain>
    </source>
</reference>
<dbReference type="InterPro" id="IPR018499">
    <property type="entry name" value="Tetraspanin/Peripherin"/>
</dbReference>
<comment type="caution">
    <text evidence="7">The sequence shown here is derived from an EMBL/GenBank/DDBJ whole genome shotgun (WGS) entry which is preliminary data.</text>
</comment>
<organism evidence="7 8">
    <name type="scientific">Coemansia pectinata</name>
    <dbReference type="NCBI Taxonomy" id="1052879"/>
    <lineage>
        <taxon>Eukaryota</taxon>
        <taxon>Fungi</taxon>
        <taxon>Fungi incertae sedis</taxon>
        <taxon>Zoopagomycota</taxon>
        <taxon>Kickxellomycotina</taxon>
        <taxon>Kickxellomycetes</taxon>
        <taxon>Kickxellales</taxon>
        <taxon>Kickxellaceae</taxon>
        <taxon>Coemansia</taxon>
    </lineage>
</organism>
<feature type="transmembrane region" description="Helical" evidence="6">
    <location>
        <begin position="49"/>
        <end position="68"/>
    </location>
</feature>
<evidence type="ECO:0000256" key="3">
    <source>
        <dbReference type="ARBA" id="ARBA00022989"/>
    </source>
</evidence>
<evidence type="ECO:0000313" key="7">
    <source>
        <dbReference type="EMBL" id="KAJ2753568.1"/>
    </source>
</evidence>
<evidence type="ECO:0000256" key="6">
    <source>
        <dbReference type="SAM" id="Phobius"/>
    </source>
</evidence>
<keyword evidence="3 6" id="KW-1133">Transmembrane helix</keyword>
<evidence type="ECO:0000256" key="4">
    <source>
        <dbReference type="ARBA" id="ARBA00023136"/>
    </source>
</evidence>
<dbReference type="EMBL" id="JANBUH010000179">
    <property type="protein sequence ID" value="KAJ2753568.1"/>
    <property type="molecule type" value="Genomic_DNA"/>
</dbReference>
<protein>
    <recommendedName>
        <fullName evidence="9">Tetraspanin</fullName>
    </recommendedName>
</protein>
<dbReference type="OrthoDB" id="5577840at2759"/>
<evidence type="ECO:0000256" key="5">
    <source>
        <dbReference type="SAM" id="MobiDB-lite"/>
    </source>
</evidence>
<accession>A0A9W8GYQ9</accession>
<evidence type="ECO:0000256" key="1">
    <source>
        <dbReference type="ARBA" id="ARBA00004141"/>
    </source>
</evidence>
<keyword evidence="8" id="KW-1185">Reference proteome</keyword>
<keyword evidence="4 6" id="KW-0472">Membrane</keyword>
<dbReference type="Pfam" id="PF00335">
    <property type="entry name" value="Tetraspanin"/>
    <property type="match status" value="1"/>
</dbReference>
<feature type="transmembrane region" description="Helical" evidence="6">
    <location>
        <begin position="89"/>
        <end position="108"/>
    </location>
</feature>
<proteinExistence type="predicted"/>
<comment type="subcellular location">
    <subcellularLocation>
        <location evidence="1">Membrane</location>
        <topology evidence="1">Multi-pass membrane protein</topology>
    </subcellularLocation>
</comment>
<feature type="region of interest" description="Disordered" evidence="5">
    <location>
        <begin position="233"/>
        <end position="264"/>
    </location>
</feature>
<evidence type="ECO:0008006" key="9">
    <source>
        <dbReference type="Google" id="ProtNLM"/>
    </source>
</evidence>
<gene>
    <name evidence="7" type="ORF">GGI19_003034</name>
</gene>
<dbReference type="AlphaFoldDB" id="A0A9W8GYQ9"/>
<feature type="transmembrane region" description="Helical" evidence="6">
    <location>
        <begin position="183"/>
        <end position="202"/>
    </location>
</feature>
<evidence type="ECO:0000256" key="2">
    <source>
        <dbReference type="ARBA" id="ARBA00022692"/>
    </source>
</evidence>
<keyword evidence="2 6" id="KW-0812">Transmembrane</keyword>
<dbReference type="Proteomes" id="UP001140011">
    <property type="component" value="Unassembled WGS sequence"/>
</dbReference>